<sequence length="450" mass="50056">MTATRRTSCATWTRRPLDLYSAGQSRRRRRVHVPRRQHVCRIGDLATTTHDAAMQSFSSTAHSMAILHRFGDDSEFHSAPQAAELSRLLAGERGSLELVHRMRSMLNCDAEVTPHVLIGAARHCDLRLLTALYNKDVLRVALVDGRRALRLLDMAACSGMHCSINDCRLLREPQGYDTFSAYTMPFAAYHRDGHLAALLQQCQWFQEQGCPHSMDDVCAAALSLESRSAATLRLMQWISCCGGGDWTPDGSTEMLRNAMLYHQPERARQWRTPDSEWLAVRSEGAAVSERADPVDLIFPMSCRNVPLRPQAHAGMMVWATAHGCPCSPWGQCQCRRWGAFAECTLLSESSPILRPLLHELAQPGCPSRLVTGRLSPVTVMVYDRPSPIGITANLVSHSGSCQSNTYICMQAALCERKQRNVSNGLLLTVLGGLCEKHQRNVRNVSLRVVL</sequence>
<comment type="caution">
    <text evidence="1">The sequence shown here is derived from an EMBL/GenBank/DDBJ whole genome shotgun (WGS) entry which is preliminary data.</text>
</comment>
<gene>
    <name evidence="1" type="ORF">JKP88DRAFT_251882</name>
</gene>
<evidence type="ECO:0000313" key="2">
    <source>
        <dbReference type="Proteomes" id="UP000664859"/>
    </source>
</evidence>
<name>A0A836CLG5_9STRA</name>
<keyword evidence="2" id="KW-1185">Reference proteome</keyword>
<dbReference type="AlphaFoldDB" id="A0A836CLG5"/>
<proteinExistence type="predicted"/>
<reference evidence="1" key="1">
    <citation type="submission" date="2021-02" db="EMBL/GenBank/DDBJ databases">
        <title>First Annotated Genome of the Yellow-green Alga Tribonema minus.</title>
        <authorList>
            <person name="Mahan K.M."/>
        </authorList>
    </citation>
    <scope>NUCLEOTIDE SEQUENCE</scope>
    <source>
        <strain evidence="1">UTEX B ZZ1240</strain>
    </source>
</reference>
<organism evidence="1 2">
    <name type="scientific">Tribonema minus</name>
    <dbReference type="NCBI Taxonomy" id="303371"/>
    <lineage>
        <taxon>Eukaryota</taxon>
        <taxon>Sar</taxon>
        <taxon>Stramenopiles</taxon>
        <taxon>Ochrophyta</taxon>
        <taxon>PX clade</taxon>
        <taxon>Xanthophyceae</taxon>
        <taxon>Tribonematales</taxon>
        <taxon>Tribonemataceae</taxon>
        <taxon>Tribonema</taxon>
    </lineage>
</organism>
<evidence type="ECO:0000313" key="1">
    <source>
        <dbReference type="EMBL" id="KAG5190930.1"/>
    </source>
</evidence>
<dbReference type="EMBL" id="JAFCMP010000025">
    <property type="protein sequence ID" value="KAG5190930.1"/>
    <property type="molecule type" value="Genomic_DNA"/>
</dbReference>
<accession>A0A836CLG5</accession>
<protein>
    <submittedName>
        <fullName evidence="1">Uncharacterized protein</fullName>
    </submittedName>
</protein>
<dbReference type="Proteomes" id="UP000664859">
    <property type="component" value="Unassembled WGS sequence"/>
</dbReference>